<evidence type="ECO:0000256" key="5">
    <source>
        <dbReference type="ARBA" id="ARBA00023136"/>
    </source>
</evidence>
<evidence type="ECO:0000256" key="6">
    <source>
        <dbReference type="SAM" id="Phobius"/>
    </source>
</evidence>
<dbReference type="InterPro" id="IPR051790">
    <property type="entry name" value="Cytochrome_c-biogenesis_DsbD"/>
</dbReference>
<feature type="transmembrane region" description="Helical" evidence="6">
    <location>
        <begin position="47"/>
        <end position="72"/>
    </location>
</feature>
<accession>A0A1F7HKJ3</accession>
<dbReference type="GO" id="GO:0016020">
    <property type="term" value="C:membrane"/>
    <property type="evidence" value="ECO:0007669"/>
    <property type="project" value="UniProtKB-SubCell"/>
</dbReference>
<dbReference type="AlphaFoldDB" id="A0A1F7HKJ3"/>
<evidence type="ECO:0000259" key="7">
    <source>
        <dbReference type="Pfam" id="PF02683"/>
    </source>
</evidence>
<feature type="domain" description="Cytochrome C biogenesis protein transmembrane" evidence="7">
    <location>
        <begin position="6"/>
        <end position="212"/>
    </location>
</feature>
<evidence type="ECO:0000256" key="2">
    <source>
        <dbReference type="ARBA" id="ARBA00006143"/>
    </source>
</evidence>
<keyword evidence="3 6" id="KW-0812">Transmembrane</keyword>
<evidence type="ECO:0000313" key="9">
    <source>
        <dbReference type="Proteomes" id="UP000177199"/>
    </source>
</evidence>
<evidence type="ECO:0000256" key="4">
    <source>
        <dbReference type="ARBA" id="ARBA00022989"/>
    </source>
</evidence>
<dbReference type="InterPro" id="IPR003834">
    <property type="entry name" value="Cyt_c_assmbl_TM_dom"/>
</dbReference>
<feature type="transmembrane region" description="Helical" evidence="6">
    <location>
        <begin position="78"/>
        <end position="103"/>
    </location>
</feature>
<name>A0A1F7HKJ3_9BACT</name>
<evidence type="ECO:0000313" key="8">
    <source>
        <dbReference type="EMBL" id="OGK31584.1"/>
    </source>
</evidence>
<dbReference type="GO" id="GO:0017004">
    <property type="term" value="P:cytochrome complex assembly"/>
    <property type="evidence" value="ECO:0007669"/>
    <property type="project" value="InterPro"/>
</dbReference>
<dbReference type="PANTHER" id="PTHR31272">
    <property type="entry name" value="CYTOCHROME C-TYPE BIOGENESIS PROTEIN HI_1454-RELATED"/>
    <property type="match status" value="1"/>
</dbReference>
<feature type="transmembrane region" description="Helical" evidence="6">
    <location>
        <begin position="6"/>
        <end position="26"/>
    </location>
</feature>
<reference evidence="8 9" key="1">
    <citation type="journal article" date="2016" name="Nat. Commun.">
        <title>Thousands of microbial genomes shed light on interconnected biogeochemical processes in an aquifer system.</title>
        <authorList>
            <person name="Anantharaman K."/>
            <person name="Brown C.T."/>
            <person name="Hug L.A."/>
            <person name="Sharon I."/>
            <person name="Castelle C.J."/>
            <person name="Probst A.J."/>
            <person name="Thomas B.C."/>
            <person name="Singh A."/>
            <person name="Wilkins M.J."/>
            <person name="Karaoz U."/>
            <person name="Brodie E.L."/>
            <person name="Williams K.H."/>
            <person name="Hubbard S.S."/>
            <person name="Banfield J.F."/>
        </authorList>
    </citation>
    <scope>NUCLEOTIDE SEQUENCE [LARGE SCALE GENOMIC DNA]</scope>
</reference>
<feature type="transmembrane region" description="Helical" evidence="6">
    <location>
        <begin position="124"/>
        <end position="149"/>
    </location>
</feature>
<evidence type="ECO:0000256" key="1">
    <source>
        <dbReference type="ARBA" id="ARBA00004141"/>
    </source>
</evidence>
<protein>
    <recommendedName>
        <fullName evidence="7">Cytochrome C biogenesis protein transmembrane domain-containing protein</fullName>
    </recommendedName>
</protein>
<dbReference type="Proteomes" id="UP000177199">
    <property type="component" value="Unassembled WGS sequence"/>
</dbReference>
<proteinExistence type="inferred from homology"/>
<dbReference type="Gene3D" id="1.20.140.150">
    <property type="match status" value="1"/>
</dbReference>
<sequence>MTIELIIPSFLAGVLTFIAPCTLPLVPAYISFISGQSTNKRKILMNGLLFIVGFSLVFILFGILFGLLGSVIVPYRIWLTRIGGIFVILFGLFMLKIINISFLNQTEKIQLSPIFKRGEPLSSFLLGSSFAFGWTPCVGPILGSILILASTTSNVWQGGLLLTVFSLGLGTPFLLIAVGIGSASEKIKSFSKYLGIVEKVGGVFLIFLGILLFLDKLNLLVSWGFELFNRVNYDSIIKYL</sequence>
<comment type="subcellular location">
    <subcellularLocation>
        <location evidence="1">Membrane</location>
        <topology evidence="1">Multi-pass membrane protein</topology>
    </subcellularLocation>
</comment>
<gene>
    <name evidence="8" type="ORF">A3F29_01365</name>
</gene>
<evidence type="ECO:0000256" key="3">
    <source>
        <dbReference type="ARBA" id="ARBA00022692"/>
    </source>
</evidence>
<dbReference type="PANTHER" id="PTHR31272:SF4">
    <property type="entry name" value="CYTOCHROME C-TYPE BIOGENESIS PROTEIN HI_1454-RELATED"/>
    <property type="match status" value="1"/>
</dbReference>
<organism evidence="8 9">
    <name type="scientific">Candidatus Roizmanbacteria bacterium RIFCSPHIGHO2_12_FULL_33_9</name>
    <dbReference type="NCBI Taxonomy" id="1802045"/>
    <lineage>
        <taxon>Bacteria</taxon>
        <taxon>Candidatus Roizmaniibacteriota</taxon>
    </lineage>
</organism>
<comment type="caution">
    <text evidence="8">The sequence shown here is derived from an EMBL/GenBank/DDBJ whole genome shotgun (WGS) entry which is preliminary data.</text>
</comment>
<feature type="transmembrane region" description="Helical" evidence="6">
    <location>
        <begin position="193"/>
        <end position="214"/>
    </location>
</feature>
<keyword evidence="5 6" id="KW-0472">Membrane</keyword>
<keyword evidence="4 6" id="KW-1133">Transmembrane helix</keyword>
<dbReference type="Pfam" id="PF02683">
    <property type="entry name" value="DsbD_TM"/>
    <property type="match status" value="1"/>
</dbReference>
<dbReference type="EMBL" id="MFZV01000003">
    <property type="protein sequence ID" value="OGK31584.1"/>
    <property type="molecule type" value="Genomic_DNA"/>
</dbReference>
<comment type="similarity">
    <text evidence="2">Belongs to the DsbD family.</text>
</comment>
<feature type="transmembrane region" description="Helical" evidence="6">
    <location>
        <begin position="155"/>
        <end position="181"/>
    </location>
</feature>